<dbReference type="NCBIfam" id="TIGR01444">
    <property type="entry name" value="fkbM_fam"/>
    <property type="match status" value="1"/>
</dbReference>
<feature type="domain" description="Methyltransferase FkbM" evidence="1">
    <location>
        <begin position="76"/>
        <end position="220"/>
    </location>
</feature>
<dbReference type="Gene3D" id="3.40.50.150">
    <property type="entry name" value="Vaccinia Virus protein VP39"/>
    <property type="match status" value="1"/>
</dbReference>
<sequence length="266" mass="29933">MRQPDTFDRDFYRYRFDHPYFGYVKVENDSCAPFYMLTNNDDLVAQHYFWYGKNGYERASVREWIRMSRQASVVFDVGAHTGLFSLLACRCNLSTNAVVAFEPTSRASARIYENLIANALVERVAVETLAISDSDGAVSLMHYEDHYQIGTGASFVGLENDGRTKRTEECRTTSIDAYAARRGLVPDLVKIDIEGAETHALRGARDLLARRSASFLIEVIPSTIDAVVGHLDGYDVFLVEDGDNAVRRYDGGPIAHYTNLVAHPRR</sequence>
<dbReference type="RefSeq" id="WP_127733360.1">
    <property type="nucleotide sequence ID" value="NZ_SACP01000032.1"/>
</dbReference>
<dbReference type="SUPFAM" id="SSF53335">
    <property type="entry name" value="S-adenosyl-L-methionine-dependent methyltransferases"/>
    <property type="match status" value="1"/>
</dbReference>
<dbReference type="InterPro" id="IPR052514">
    <property type="entry name" value="SAM-dependent_MTase"/>
</dbReference>
<dbReference type="Pfam" id="PF05050">
    <property type="entry name" value="Methyltransf_21"/>
    <property type="match status" value="1"/>
</dbReference>
<accession>A0A3S2YM78</accession>
<organism evidence="2 3">
    <name type="scientific">Methylobacterium oryzihabitans</name>
    <dbReference type="NCBI Taxonomy" id="2499852"/>
    <lineage>
        <taxon>Bacteria</taxon>
        <taxon>Pseudomonadati</taxon>
        <taxon>Pseudomonadota</taxon>
        <taxon>Alphaproteobacteria</taxon>
        <taxon>Hyphomicrobiales</taxon>
        <taxon>Methylobacteriaceae</taxon>
        <taxon>Methylobacterium</taxon>
    </lineage>
</organism>
<dbReference type="EMBL" id="SACP01000032">
    <property type="protein sequence ID" value="RVU14313.1"/>
    <property type="molecule type" value="Genomic_DNA"/>
</dbReference>
<evidence type="ECO:0000259" key="1">
    <source>
        <dbReference type="Pfam" id="PF05050"/>
    </source>
</evidence>
<dbReference type="InterPro" id="IPR006342">
    <property type="entry name" value="FkbM_mtfrase"/>
</dbReference>
<keyword evidence="3" id="KW-1185">Reference proteome</keyword>
<dbReference type="GO" id="GO:0032259">
    <property type="term" value="P:methylation"/>
    <property type="evidence" value="ECO:0007669"/>
    <property type="project" value="UniProtKB-KW"/>
</dbReference>
<gene>
    <name evidence="2" type="ORF">EOE48_23720</name>
</gene>
<dbReference type="OrthoDB" id="9814604at2"/>
<proteinExistence type="predicted"/>
<dbReference type="GO" id="GO:0008168">
    <property type="term" value="F:methyltransferase activity"/>
    <property type="evidence" value="ECO:0007669"/>
    <property type="project" value="UniProtKB-KW"/>
</dbReference>
<dbReference type="PANTHER" id="PTHR34203">
    <property type="entry name" value="METHYLTRANSFERASE, FKBM FAMILY PROTEIN"/>
    <property type="match status" value="1"/>
</dbReference>
<evidence type="ECO:0000313" key="3">
    <source>
        <dbReference type="Proteomes" id="UP000286997"/>
    </source>
</evidence>
<dbReference type="AlphaFoldDB" id="A0A3S2YM78"/>
<keyword evidence="2" id="KW-0489">Methyltransferase</keyword>
<comment type="caution">
    <text evidence="2">The sequence shown here is derived from an EMBL/GenBank/DDBJ whole genome shotgun (WGS) entry which is preliminary data.</text>
</comment>
<dbReference type="PANTHER" id="PTHR34203:SF15">
    <property type="entry name" value="SLL1173 PROTEIN"/>
    <property type="match status" value="1"/>
</dbReference>
<keyword evidence="2" id="KW-0808">Transferase</keyword>
<dbReference type="InterPro" id="IPR029063">
    <property type="entry name" value="SAM-dependent_MTases_sf"/>
</dbReference>
<evidence type="ECO:0000313" key="2">
    <source>
        <dbReference type="EMBL" id="RVU14313.1"/>
    </source>
</evidence>
<reference evidence="2 3" key="1">
    <citation type="submission" date="2019-01" db="EMBL/GenBank/DDBJ databases">
        <authorList>
            <person name="Chen W.-M."/>
        </authorList>
    </citation>
    <scope>NUCLEOTIDE SEQUENCE [LARGE SCALE GENOMIC DNA]</scope>
    <source>
        <strain evidence="2 3">TER-1</strain>
    </source>
</reference>
<protein>
    <submittedName>
        <fullName evidence="2">FkbM family methyltransferase</fullName>
    </submittedName>
</protein>
<dbReference type="Proteomes" id="UP000286997">
    <property type="component" value="Unassembled WGS sequence"/>
</dbReference>
<name>A0A3S2YM78_9HYPH</name>